<gene>
    <name evidence="8" type="primary">rpsC</name>
    <name evidence="11" type="ORF">CEE37_08870</name>
</gene>
<keyword evidence="4 8" id="KW-0689">Ribosomal protein</keyword>
<dbReference type="GO" id="GO:0003735">
    <property type="term" value="F:structural constituent of ribosome"/>
    <property type="evidence" value="ECO:0007669"/>
    <property type="project" value="InterPro"/>
</dbReference>
<dbReference type="SUPFAM" id="SSF54821">
    <property type="entry name" value="Ribosomal protein S3 C-terminal domain"/>
    <property type="match status" value="1"/>
</dbReference>
<dbReference type="PROSITE" id="PS00548">
    <property type="entry name" value="RIBOSOMAL_S3"/>
    <property type="match status" value="1"/>
</dbReference>
<dbReference type="GO" id="GO:0019843">
    <property type="term" value="F:rRNA binding"/>
    <property type="evidence" value="ECO:0007669"/>
    <property type="project" value="UniProtKB-UniRule"/>
</dbReference>
<dbReference type="InterPro" id="IPR004087">
    <property type="entry name" value="KH_dom"/>
</dbReference>
<dbReference type="InterPro" id="IPR004044">
    <property type="entry name" value="KH_dom_type_2"/>
</dbReference>
<dbReference type="InterPro" id="IPR036419">
    <property type="entry name" value="Ribosomal_S3_C_sf"/>
</dbReference>
<sequence>MGQKTNPIGLRLGINKTWSSNWFDEKNFAEKLEEDLLLRRYIQQRLQNAGVANVIIERTPKRIILTVNTARPGIVIGQKGRNVDILKNELKTLTTKDVQLNVVEIKRPELEAQLVADSIARQLEGRVSFRRAMKKALMATRRMGAEGIKITCAGRLGGAEMARREEYKEGRIPLHTLRADIDYATSTAKTTYGTIGVKVWICKGEILGKGQAGDY</sequence>
<dbReference type="GO" id="GO:0006412">
    <property type="term" value="P:translation"/>
    <property type="evidence" value="ECO:0007669"/>
    <property type="project" value="UniProtKB-UniRule"/>
</dbReference>
<feature type="domain" description="KH type-2" evidence="10">
    <location>
        <begin position="38"/>
        <end position="106"/>
    </location>
</feature>
<accession>A0A532UZV2</accession>
<evidence type="ECO:0000256" key="3">
    <source>
        <dbReference type="ARBA" id="ARBA00022884"/>
    </source>
</evidence>
<keyword evidence="2 8" id="KW-0699">rRNA-binding</keyword>
<dbReference type="PANTHER" id="PTHR11760">
    <property type="entry name" value="30S/40S RIBOSOMAL PROTEIN S3"/>
    <property type="match status" value="1"/>
</dbReference>
<dbReference type="InterPro" id="IPR015946">
    <property type="entry name" value="KH_dom-like_a/b"/>
</dbReference>
<keyword evidence="3 8" id="KW-0694">RNA-binding</keyword>
<evidence type="ECO:0000256" key="6">
    <source>
        <dbReference type="ARBA" id="ARBA00024998"/>
    </source>
</evidence>
<comment type="similarity">
    <text evidence="1 8 9">Belongs to the universal ribosomal protein uS3 family.</text>
</comment>
<dbReference type="InterPro" id="IPR018280">
    <property type="entry name" value="Ribosomal_uS3_CS"/>
</dbReference>
<dbReference type="AlphaFoldDB" id="A0A532UZV2"/>
<dbReference type="PANTHER" id="PTHR11760:SF19">
    <property type="entry name" value="SMALL RIBOSOMAL SUBUNIT PROTEIN US3C"/>
    <property type="match status" value="1"/>
</dbReference>
<dbReference type="InterPro" id="IPR009019">
    <property type="entry name" value="KH_sf_prok-type"/>
</dbReference>
<dbReference type="InterPro" id="IPR001351">
    <property type="entry name" value="Ribosomal_uS3_C"/>
</dbReference>
<protein>
    <recommendedName>
        <fullName evidence="7 8">Small ribosomal subunit protein uS3</fullName>
    </recommendedName>
</protein>
<dbReference type="HAMAP" id="MF_01309_B">
    <property type="entry name" value="Ribosomal_uS3_B"/>
    <property type="match status" value="1"/>
</dbReference>
<dbReference type="EMBL" id="NJBN01000005">
    <property type="protein sequence ID" value="TKJ40422.1"/>
    <property type="molecule type" value="Genomic_DNA"/>
</dbReference>
<dbReference type="Proteomes" id="UP000319619">
    <property type="component" value="Unassembled WGS sequence"/>
</dbReference>
<comment type="caution">
    <text evidence="11">The sequence shown here is derived from an EMBL/GenBank/DDBJ whole genome shotgun (WGS) entry which is preliminary data.</text>
</comment>
<dbReference type="FunFam" id="3.30.300.20:FF:000001">
    <property type="entry name" value="30S ribosomal protein S3"/>
    <property type="match status" value="1"/>
</dbReference>
<evidence type="ECO:0000313" key="12">
    <source>
        <dbReference type="Proteomes" id="UP000319619"/>
    </source>
</evidence>
<dbReference type="Gene3D" id="3.30.300.20">
    <property type="match status" value="1"/>
</dbReference>
<comment type="subunit">
    <text evidence="8">Part of the 30S ribosomal subunit. Forms a tight complex with proteins S10 and S14.</text>
</comment>
<evidence type="ECO:0000256" key="9">
    <source>
        <dbReference type="RuleBase" id="RU003624"/>
    </source>
</evidence>
<evidence type="ECO:0000259" key="10">
    <source>
        <dbReference type="PROSITE" id="PS50823"/>
    </source>
</evidence>
<dbReference type="SUPFAM" id="SSF54814">
    <property type="entry name" value="Prokaryotic type KH domain (KH-domain type II)"/>
    <property type="match status" value="1"/>
</dbReference>
<reference evidence="11 12" key="1">
    <citation type="submission" date="2017-06" db="EMBL/GenBank/DDBJ databases">
        <title>Novel microbial phyla capable of carbon fixation and sulfur reduction in deep-sea sediments.</title>
        <authorList>
            <person name="Huang J."/>
            <person name="Baker B."/>
            <person name="Wang Y."/>
        </authorList>
    </citation>
    <scope>NUCLEOTIDE SEQUENCE [LARGE SCALE GENOMIC DNA]</scope>
    <source>
        <strain evidence="11">B3_LCP</strain>
    </source>
</reference>
<evidence type="ECO:0000313" key="11">
    <source>
        <dbReference type="EMBL" id="TKJ40422.1"/>
    </source>
</evidence>
<evidence type="ECO:0000256" key="5">
    <source>
        <dbReference type="ARBA" id="ARBA00023274"/>
    </source>
</evidence>
<evidence type="ECO:0000256" key="7">
    <source>
        <dbReference type="ARBA" id="ARBA00035257"/>
    </source>
</evidence>
<evidence type="ECO:0000256" key="8">
    <source>
        <dbReference type="HAMAP-Rule" id="MF_01309"/>
    </source>
</evidence>
<dbReference type="Pfam" id="PF00189">
    <property type="entry name" value="Ribosomal_S3_C"/>
    <property type="match status" value="1"/>
</dbReference>
<evidence type="ECO:0000256" key="1">
    <source>
        <dbReference type="ARBA" id="ARBA00010761"/>
    </source>
</evidence>
<evidence type="ECO:0000256" key="4">
    <source>
        <dbReference type="ARBA" id="ARBA00022980"/>
    </source>
</evidence>
<dbReference type="SMART" id="SM00322">
    <property type="entry name" value="KH"/>
    <property type="match status" value="1"/>
</dbReference>
<dbReference type="Gene3D" id="3.30.1140.32">
    <property type="entry name" value="Ribosomal protein S3, C-terminal domain"/>
    <property type="match status" value="1"/>
</dbReference>
<proteinExistence type="inferred from homology"/>
<name>A0A532UZV2_UNCL8</name>
<keyword evidence="5 8" id="KW-0687">Ribonucleoprotein</keyword>
<organism evidence="11 12">
    <name type="scientific">candidate division LCP-89 bacterium B3_LCP</name>
    <dbReference type="NCBI Taxonomy" id="2012998"/>
    <lineage>
        <taxon>Bacteria</taxon>
        <taxon>Pseudomonadati</taxon>
        <taxon>Bacteria division LCP-89</taxon>
    </lineage>
</organism>
<dbReference type="InterPro" id="IPR005704">
    <property type="entry name" value="Ribosomal_uS3_bac-typ"/>
</dbReference>
<dbReference type="GO" id="GO:0003729">
    <property type="term" value="F:mRNA binding"/>
    <property type="evidence" value="ECO:0007669"/>
    <property type="project" value="UniProtKB-UniRule"/>
</dbReference>
<dbReference type="NCBIfam" id="TIGR01009">
    <property type="entry name" value="rpsC_bact"/>
    <property type="match status" value="1"/>
</dbReference>
<evidence type="ECO:0000256" key="2">
    <source>
        <dbReference type="ARBA" id="ARBA00022730"/>
    </source>
</evidence>
<comment type="function">
    <text evidence="6 8">Binds the lower part of the 30S subunit head. Binds mRNA in the 70S ribosome, positioning it for translation.</text>
</comment>
<dbReference type="InterPro" id="IPR057258">
    <property type="entry name" value="Ribosomal_uS3"/>
</dbReference>
<dbReference type="Pfam" id="PF07650">
    <property type="entry name" value="KH_2"/>
    <property type="match status" value="1"/>
</dbReference>
<dbReference type="GO" id="GO:0022627">
    <property type="term" value="C:cytosolic small ribosomal subunit"/>
    <property type="evidence" value="ECO:0007669"/>
    <property type="project" value="TreeGrafter"/>
</dbReference>
<dbReference type="PROSITE" id="PS50823">
    <property type="entry name" value="KH_TYPE_2"/>
    <property type="match status" value="1"/>
</dbReference>
<dbReference type="CDD" id="cd02412">
    <property type="entry name" value="KH-II_30S_S3"/>
    <property type="match status" value="1"/>
</dbReference>